<evidence type="ECO:0000313" key="2">
    <source>
        <dbReference type="Proteomes" id="UP000501048"/>
    </source>
</evidence>
<accession>A0ABX6LZA9</accession>
<keyword evidence="2" id="KW-1185">Reference proteome</keyword>
<name>A0ABX6LZA9_BACMO</name>
<sequence>MNPPFLTNERHIVRDQIQEIFGIFFHFSHSVIICTDKKIESASQGGFFRIFIGT</sequence>
<organism evidence="1 2">
    <name type="scientific">Bacillus mojavensis</name>
    <dbReference type="NCBI Taxonomy" id="72360"/>
    <lineage>
        <taxon>Bacteria</taxon>
        <taxon>Bacillati</taxon>
        <taxon>Bacillota</taxon>
        <taxon>Bacilli</taxon>
        <taxon>Bacillales</taxon>
        <taxon>Bacillaceae</taxon>
        <taxon>Bacillus</taxon>
    </lineage>
</organism>
<gene>
    <name evidence="1" type="ORF">HC660_27590</name>
</gene>
<evidence type="ECO:0000313" key="1">
    <source>
        <dbReference type="EMBL" id="QJC97232.1"/>
    </source>
</evidence>
<dbReference type="EMBL" id="CP051464">
    <property type="protein sequence ID" value="QJC97232.1"/>
    <property type="molecule type" value="Genomic_DNA"/>
</dbReference>
<reference evidence="1 2" key="1">
    <citation type="submission" date="2020-04" db="EMBL/GenBank/DDBJ databases">
        <title>Plant growth promoting and environmental Bacillus: genomic and epigenetic comparison.</title>
        <authorList>
            <person name="Reva O.N."/>
            <person name="Lutz S."/>
            <person name="Ahrens C.H."/>
        </authorList>
    </citation>
    <scope>NUCLEOTIDE SEQUENCE [LARGE SCALE GENOMIC DNA]</scope>
    <source>
        <strain evidence="1 2">UCMB5075</strain>
    </source>
</reference>
<proteinExistence type="predicted"/>
<dbReference type="Proteomes" id="UP000501048">
    <property type="component" value="Chromosome"/>
</dbReference>
<protein>
    <submittedName>
        <fullName evidence="1">Uncharacterized protein</fullName>
    </submittedName>
</protein>